<feature type="region of interest" description="Disordered" evidence="1">
    <location>
        <begin position="938"/>
        <end position="997"/>
    </location>
</feature>
<dbReference type="Pfam" id="PF18759">
    <property type="entry name" value="Plavaka"/>
    <property type="match status" value="1"/>
</dbReference>
<sequence>MTRFRLMSWANNGHNQKSEAEVDKLVNDVILSPHFNQDDLKGFHCHSENARMDTAAAEGDNPLLQAFKEMGVSIDVPSGDPNVPSQQYSVPGLWYRKITDVIRSAFAEPLAHQFHFSPFHLYHHSQDTGKDTRIYSELYNSDAFLKAHDEVRFHGKLHADDAGCTLEKVIAALIIFSDATHLAQFGNAKAWPIYLAFGNLSKYFRSRPSSGAMHHLAYVPSLPDSFQDFARTFHCKWKTQKRDILAHCRRELMHAVWNFLLDPDFMHAYHYGMVIECLDGVRRRVYPRIFTYSADYPEKVLLATIRDNGLCPCPRCLILKQKLDLLGQKRDGKVRENHIRTYLLDRVQTARKAIYFLGRAIGGSVIDRLLKSTSHVPTLNAFINRIGNDFNPFQMLVVDQLHEFELGVWKALFTHLIRLLYAEDPSGELVSRLNLRIRTEPTQCAIPVFEGLLPEPFNGLLLTLLYRVAEWHALAKLRMHTEQSLSWLDTSTQIFGRLMRQFRDQTSHFDTVELPREAAARDRAAQAAAERRAPQNATENPSTSTEASAPRPQASSARRPRKLNLNTFKFHSLGDYVASIRLFGTTDSYSTQMGELAHRLIKNLYGLTNKKNAMAQVAKKYARMRALQNMYAGVSSNERIAVATSSFDAHHFISDSRNEHFDVFKFVMGIPNPSSSSPQIDPAKKNFIPKLQDHLLGRLMEREFDGDTHETFTNEQRNSVRIVNNRIYCHHIMRVNYTTYDVRRDYNTINPSRYAFVMVKSPETGSEVHPYWYAQVLGIYHADVQRFGAGSTDIRPRAMHFLWVRWLGDEPGWRSGRKFARLPKIGFVPDTDDYAFGFLDPSVVIRGVHLLPDFCGGRTTELLQTTAPTIARKTEEEEDWVNYYVNIFVDRDMVMRYFGGGIGHLGTGLSPLLENFDEIVAEDQNDEEEDLLFLSSADFERELDEEDEYEVEQRATEDEDLEEDEDEAEDDDGGVEEGREDDQQEDIGYEDNGYDDY</sequence>
<feature type="compositionally biased region" description="Acidic residues" evidence="1">
    <location>
        <begin position="941"/>
        <end position="950"/>
    </location>
</feature>
<evidence type="ECO:0000313" key="3">
    <source>
        <dbReference type="Proteomes" id="UP001175226"/>
    </source>
</evidence>
<feature type="compositionally biased region" description="Low complexity" evidence="1">
    <location>
        <begin position="547"/>
        <end position="557"/>
    </location>
</feature>
<gene>
    <name evidence="2" type="ORF">EV421DRAFT_2009721</name>
</gene>
<evidence type="ECO:0000256" key="1">
    <source>
        <dbReference type="SAM" id="MobiDB-lite"/>
    </source>
</evidence>
<keyword evidence="3" id="KW-1185">Reference proteome</keyword>
<name>A0AA39MQI8_9AGAR</name>
<feature type="region of interest" description="Disordered" evidence="1">
    <location>
        <begin position="513"/>
        <end position="561"/>
    </location>
</feature>
<dbReference type="Proteomes" id="UP001175226">
    <property type="component" value="Unassembled WGS sequence"/>
</dbReference>
<accession>A0AA39MQI8</accession>
<dbReference type="AlphaFoldDB" id="A0AA39MQI8"/>
<protein>
    <submittedName>
        <fullName evidence="2">Uncharacterized protein</fullName>
    </submittedName>
</protein>
<dbReference type="EMBL" id="JAUEPT010000025">
    <property type="protein sequence ID" value="KAK0442563.1"/>
    <property type="molecule type" value="Genomic_DNA"/>
</dbReference>
<reference evidence="2" key="1">
    <citation type="submission" date="2023-06" db="EMBL/GenBank/DDBJ databases">
        <authorList>
            <consortium name="Lawrence Berkeley National Laboratory"/>
            <person name="Ahrendt S."/>
            <person name="Sahu N."/>
            <person name="Indic B."/>
            <person name="Wong-Bajracharya J."/>
            <person name="Merenyi Z."/>
            <person name="Ke H.-M."/>
            <person name="Monk M."/>
            <person name="Kocsube S."/>
            <person name="Drula E."/>
            <person name="Lipzen A."/>
            <person name="Balint B."/>
            <person name="Henrissat B."/>
            <person name="Andreopoulos B."/>
            <person name="Martin F.M."/>
            <person name="Harder C.B."/>
            <person name="Rigling D."/>
            <person name="Ford K.L."/>
            <person name="Foster G.D."/>
            <person name="Pangilinan J."/>
            <person name="Papanicolaou A."/>
            <person name="Barry K."/>
            <person name="LaButti K."/>
            <person name="Viragh M."/>
            <person name="Koriabine M."/>
            <person name="Yan M."/>
            <person name="Riley R."/>
            <person name="Champramary S."/>
            <person name="Plett K.L."/>
            <person name="Tsai I.J."/>
            <person name="Slot J."/>
            <person name="Sipos G."/>
            <person name="Plett J."/>
            <person name="Nagy L.G."/>
            <person name="Grigoriev I.V."/>
        </authorList>
    </citation>
    <scope>NUCLEOTIDE SEQUENCE</scope>
    <source>
        <strain evidence="2">FPL87.14</strain>
    </source>
</reference>
<comment type="caution">
    <text evidence="2">The sequence shown here is derived from an EMBL/GenBank/DDBJ whole genome shotgun (WGS) entry which is preliminary data.</text>
</comment>
<proteinExistence type="predicted"/>
<dbReference type="InterPro" id="IPR041078">
    <property type="entry name" value="Plavaka"/>
</dbReference>
<feature type="compositionally biased region" description="Polar residues" evidence="1">
    <location>
        <begin position="535"/>
        <end position="546"/>
    </location>
</feature>
<feature type="compositionally biased region" description="Basic and acidic residues" evidence="1">
    <location>
        <begin position="513"/>
        <end position="533"/>
    </location>
</feature>
<evidence type="ECO:0000313" key="2">
    <source>
        <dbReference type="EMBL" id="KAK0442563.1"/>
    </source>
</evidence>
<feature type="compositionally biased region" description="Acidic residues" evidence="1">
    <location>
        <begin position="957"/>
        <end position="997"/>
    </location>
</feature>
<organism evidence="2 3">
    <name type="scientific">Armillaria borealis</name>
    <dbReference type="NCBI Taxonomy" id="47425"/>
    <lineage>
        <taxon>Eukaryota</taxon>
        <taxon>Fungi</taxon>
        <taxon>Dikarya</taxon>
        <taxon>Basidiomycota</taxon>
        <taxon>Agaricomycotina</taxon>
        <taxon>Agaricomycetes</taxon>
        <taxon>Agaricomycetidae</taxon>
        <taxon>Agaricales</taxon>
        <taxon>Marasmiineae</taxon>
        <taxon>Physalacriaceae</taxon>
        <taxon>Armillaria</taxon>
    </lineage>
</organism>